<sequence>MWLSKFLNKFGKSRTLSLLIGLELAWLAFYLLTVFVFDSPIVMLTIGNLLQIILSGLATEAFYEYERPFWSMVFLTVFLVWIAICIFELIPFMQSNLILRDFKFLSPHHYHYSRLIVDL</sequence>
<proteinExistence type="predicted"/>
<organism evidence="2 3">
    <name type="scientific">Lactobacillus crispatus</name>
    <dbReference type="NCBI Taxonomy" id="47770"/>
    <lineage>
        <taxon>Bacteria</taxon>
        <taxon>Bacillati</taxon>
        <taxon>Bacillota</taxon>
        <taxon>Bacilli</taxon>
        <taxon>Lactobacillales</taxon>
        <taxon>Lactobacillaceae</taxon>
        <taxon>Lactobacillus</taxon>
    </lineage>
</organism>
<dbReference type="AlphaFoldDB" id="A0A4R6CUI2"/>
<dbReference type="EMBL" id="NKLP01000047">
    <property type="protein sequence ID" value="TDN33064.1"/>
    <property type="molecule type" value="Genomic_DNA"/>
</dbReference>
<keyword evidence="1" id="KW-1133">Transmembrane helix</keyword>
<feature type="transmembrane region" description="Helical" evidence="1">
    <location>
        <begin position="16"/>
        <end position="37"/>
    </location>
</feature>
<feature type="transmembrane region" description="Helical" evidence="1">
    <location>
        <begin position="44"/>
        <end position="63"/>
    </location>
</feature>
<name>A0A4R6CUI2_9LACO</name>
<protein>
    <submittedName>
        <fullName evidence="2">Uncharacterized protein</fullName>
    </submittedName>
</protein>
<keyword evidence="1" id="KW-0812">Transmembrane</keyword>
<evidence type="ECO:0000313" key="2">
    <source>
        <dbReference type="EMBL" id="TDN33064.1"/>
    </source>
</evidence>
<evidence type="ECO:0000256" key="1">
    <source>
        <dbReference type="SAM" id="Phobius"/>
    </source>
</evidence>
<gene>
    <name evidence="2" type="ORF">CEE75_03215</name>
</gene>
<dbReference type="Proteomes" id="UP000295195">
    <property type="component" value="Unassembled WGS sequence"/>
</dbReference>
<comment type="caution">
    <text evidence="2">The sequence shown here is derived from an EMBL/GenBank/DDBJ whole genome shotgun (WGS) entry which is preliminary data.</text>
</comment>
<evidence type="ECO:0000313" key="3">
    <source>
        <dbReference type="Proteomes" id="UP000295195"/>
    </source>
</evidence>
<feature type="transmembrane region" description="Helical" evidence="1">
    <location>
        <begin position="69"/>
        <end position="90"/>
    </location>
</feature>
<reference evidence="2 3" key="1">
    <citation type="submission" date="2017-06" db="EMBL/GenBank/DDBJ databases">
        <authorList>
            <person name="Swanenburg J."/>
            <person name="Kort R."/>
        </authorList>
    </citation>
    <scope>NUCLEOTIDE SEQUENCE [LARGE SCALE GENOMIC DNA]</scope>
    <source>
        <strain evidence="2 3">RL05</strain>
    </source>
</reference>
<accession>A0A4R6CUI2</accession>
<keyword evidence="1" id="KW-0472">Membrane</keyword>